<protein>
    <submittedName>
        <fullName evidence="1">MoaD/ThiS family protein</fullName>
    </submittedName>
</protein>
<dbReference type="Pfam" id="PF02597">
    <property type="entry name" value="ThiS"/>
    <property type="match status" value="1"/>
</dbReference>
<dbReference type="RefSeq" id="WP_025332255.1">
    <property type="nucleotide sequence ID" value="NZ_CP062951.1"/>
</dbReference>
<dbReference type="Proteomes" id="UP000663618">
    <property type="component" value="Chromosome"/>
</dbReference>
<dbReference type="EMBL" id="CP071248">
    <property type="protein sequence ID" value="QSP97095.1"/>
    <property type="molecule type" value="Genomic_DNA"/>
</dbReference>
<name>A0AAX1LIV0_BIFLI</name>
<dbReference type="SUPFAM" id="SSF54285">
    <property type="entry name" value="MoaD/ThiS"/>
    <property type="match status" value="1"/>
</dbReference>
<sequence length="90" mass="9863">MVDVKLRGIAEGRLGTGSMCYDLANGNTVADVVKHVALQDEGLTRTLIDESRQKPRRLCRIMINGKLVSMEDEVHDEDSVIFGTVVTCDG</sequence>
<evidence type="ECO:0000313" key="2">
    <source>
        <dbReference type="Proteomes" id="UP000663618"/>
    </source>
</evidence>
<evidence type="ECO:0000313" key="1">
    <source>
        <dbReference type="EMBL" id="QSP97095.1"/>
    </source>
</evidence>
<organism evidence="1 2">
    <name type="scientific">Bifidobacterium longum subsp. infantis</name>
    <dbReference type="NCBI Taxonomy" id="1682"/>
    <lineage>
        <taxon>Bacteria</taxon>
        <taxon>Bacillati</taxon>
        <taxon>Actinomycetota</taxon>
        <taxon>Actinomycetes</taxon>
        <taxon>Bifidobacteriales</taxon>
        <taxon>Bifidobacteriaceae</taxon>
        <taxon>Bifidobacterium</taxon>
    </lineage>
</organism>
<dbReference type="InterPro" id="IPR016155">
    <property type="entry name" value="Mopterin_synth/thiamin_S_b"/>
</dbReference>
<dbReference type="AlphaFoldDB" id="A0AAX1LIV0"/>
<proteinExistence type="predicted"/>
<dbReference type="Gene3D" id="3.10.20.30">
    <property type="match status" value="1"/>
</dbReference>
<accession>A0AAX1LIV0</accession>
<dbReference type="InterPro" id="IPR003749">
    <property type="entry name" value="ThiS/MoaD-like"/>
</dbReference>
<gene>
    <name evidence="1" type="ORF">BLI009_08750</name>
</gene>
<reference evidence="1" key="1">
    <citation type="submission" date="2021-03" db="EMBL/GenBank/DDBJ databases">
        <title>Genome sequencing of Bifidobacterium longum subsp. infantis JCM 7009.</title>
        <authorList>
            <person name="Kim J."/>
        </authorList>
    </citation>
    <scope>NUCLEOTIDE SEQUENCE</scope>
    <source>
        <strain evidence="1">JCM 7009</strain>
    </source>
</reference>
<dbReference type="InterPro" id="IPR012675">
    <property type="entry name" value="Beta-grasp_dom_sf"/>
</dbReference>